<dbReference type="CDD" id="cd11304">
    <property type="entry name" value="Cadherin_repeat"/>
    <property type="match status" value="1"/>
</dbReference>
<organism evidence="3">
    <name type="scientific">Arion vulgaris</name>
    <dbReference type="NCBI Taxonomy" id="1028688"/>
    <lineage>
        <taxon>Eukaryota</taxon>
        <taxon>Metazoa</taxon>
        <taxon>Spiralia</taxon>
        <taxon>Lophotrochozoa</taxon>
        <taxon>Mollusca</taxon>
        <taxon>Gastropoda</taxon>
        <taxon>Heterobranchia</taxon>
        <taxon>Euthyneura</taxon>
        <taxon>Panpulmonata</taxon>
        <taxon>Eupulmonata</taxon>
        <taxon>Stylommatophora</taxon>
        <taxon>Helicina</taxon>
        <taxon>Arionoidea</taxon>
        <taxon>Arionidae</taxon>
        <taxon>Arion</taxon>
    </lineage>
</organism>
<keyword evidence="2" id="KW-1133">Transmembrane helix</keyword>
<dbReference type="GO" id="GO:0016020">
    <property type="term" value="C:membrane"/>
    <property type="evidence" value="ECO:0007669"/>
    <property type="project" value="InterPro"/>
</dbReference>
<evidence type="ECO:0000256" key="1">
    <source>
        <dbReference type="SAM" id="MobiDB-lite"/>
    </source>
</evidence>
<dbReference type="EMBL" id="HACG01027063">
    <property type="protein sequence ID" value="CEK73928.1"/>
    <property type="molecule type" value="Transcribed_RNA"/>
</dbReference>
<dbReference type="SUPFAM" id="SSF49313">
    <property type="entry name" value="Cadherin-like"/>
    <property type="match status" value="1"/>
</dbReference>
<feature type="transmembrane region" description="Helical" evidence="2">
    <location>
        <begin position="170"/>
        <end position="193"/>
    </location>
</feature>
<dbReference type="InterPro" id="IPR015919">
    <property type="entry name" value="Cadherin-like_sf"/>
</dbReference>
<keyword evidence="2" id="KW-0472">Membrane</keyword>
<name>A0A0B6ZZC9_9EUPU</name>
<reference evidence="3" key="1">
    <citation type="submission" date="2014-12" db="EMBL/GenBank/DDBJ databases">
        <title>Insight into the proteome of Arion vulgaris.</title>
        <authorList>
            <person name="Aradska J."/>
            <person name="Bulat T."/>
            <person name="Smidak R."/>
            <person name="Sarate P."/>
            <person name="Gangsoo J."/>
            <person name="Sialana F."/>
            <person name="Bilban M."/>
            <person name="Lubec G."/>
        </authorList>
    </citation>
    <scope>NUCLEOTIDE SEQUENCE</scope>
    <source>
        <tissue evidence="3">Skin</tissue>
    </source>
</reference>
<evidence type="ECO:0008006" key="4">
    <source>
        <dbReference type="Google" id="ProtNLM"/>
    </source>
</evidence>
<feature type="compositionally biased region" description="Low complexity" evidence="1">
    <location>
        <begin position="132"/>
        <end position="155"/>
    </location>
</feature>
<protein>
    <recommendedName>
        <fullName evidence="4">Cadherin domain-containing protein</fullName>
    </recommendedName>
</protein>
<feature type="compositionally biased region" description="Basic and acidic residues" evidence="1">
    <location>
        <begin position="222"/>
        <end position="234"/>
    </location>
</feature>
<evidence type="ECO:0000256" key="2">
    <source>
        <dbReference type="SAM" id="Phobius"/>
    </source>
</evidence>
<feature type="region of interest" description="Disordered" evidence="1">
    <location>
        <begin position="121"/>
        <end position="155"/>
    </location>
</feature>
<feature type="non-terminal residue" evidence="3">
    <location>
        <position position="1"/>
    </location>
</feature>
<evidence type="ECO:0000313" key="3">
    <source>
        <dbReference type="EMBL" id="CEK73928.1"/>
    </source>
</evidence>
<feature type="compositionally biased region" description="Pro residues" evidence="1">
    <location>
        <begin position="239"/>
        <end position="263"/>
    </location>
</feature>
<dbReference type="GO" id="GO:0005509">
    <property type="term" value="F:calcium ion binding"/>
    <property type="evidence" value="ECO:0007669"/>
    <property type="project" value="InterPro"/>
</dbReference>
<proteinExistence type="predicted"/>
<dbReference type="AlphaFoldDB" id="A0A0B6ZZC9"/>
<gene>
    <name evidence="3" type="primary">ORF88938</name>
</gene>
<feature type="compositionally biased region" description="Pro residues" evidence="1">
    <location>
        <begin position="121"/>
        <end position="131"/>
    </location>
</feature>
<dbReference type="PRINTS" id="PR01217">
    <property type="entry name" value="PRICHEXTENSN"/>
</dbReference>
<feature type="region of interest" description="Disordered" evidence="1">
    <location>
        <begin position="211"/>
        <end position="271"/>
    </location>
</feature>
<feature type="region of interest" description="Disordered" evidence="1">
    <location>
        <begin position="292"/>
        <end position="337"/>
    </location>
</feature>
<feature type="compositionally biased region" description="Basic and acidic residues" evidence="1">
    <location>
        <begin position="328"/>
        <end position="337"/>
    </location>
</feature>
<sequence length="337" mass="35877">DKRGLSAECSVTITVYDINDQYPIFQSNSFPAAATECTPPGTRIGKVTGSDLDSIYNNNNKIYYGGGSGKTKVTSTGSIILTQPCINGETFVGTATISDAGIYPGELKGTPATISFTCGPCPPPTPAPTPKPTKTSTTTTQATTTPATTTPASTAAVVKPPAGDDSLSDLLSWLIPAIIGGLIWLALTLYLIYRYCCPCRNIFSGWCKRRPKKPKLPQKLPEAPKKPKKPEIKKVVPAAPQPPLPQPPPPKAVTPPPPPPPPEPEPEPYLYGFWKTTYTEQDIVGNQVTKSKPEAVENMPSEDVVIRGNAPAPPNLQLGNPGLGQRRSTPDKPKGKK</sequence>
<dbReference type="Gene3D" id="2.60.40.60">
    <property type="entry name" value="Cadherins"/>
    <property type="match status" value="1"/>
</dbReference>
<accession>A0A0B6ZZC9</accession>
<keyword evidence="2" id="KW-0812">Transmembrane</keyword>